<reference evidence="4" key="1">
    <citation type="submission" date="2017-01" db="EMBL/GenBank/DDBJ databases">
        <authorList>
            <person name="Varghese N."/>
            <person name="Submissions S."/>
        </authorList>
    </citation>
    <scope>NUCLEOTIDE SEQUENCE [LARGE SCALE GENOMIC DNA]</scope>
    <source>
        <strain evidence="4">MNA4</strain>
    </source>
</reference>
<dbReference type="Gene3D" id="2.40.128.150">
    <property type="entry name" value="Cysteine proteinases"/>
    <property type="match status" value="1"/>
</dbReference>
<comment type="similarity">
    <text evidence="1 2">Belongs to the arylamine N-acetyltransferase family.</text>
</comment>
<dbReference type="RefSeq" id="WP_076759932.1">
    <property type="nucleotide sequence ID" value="NZ_FTPL01000005.1"/>
</dbReference>
<evidence type="ECO:0000256" key="2">
    <source>
        <dbReference type="RuleBase" id="RU003452"/>
    </source>
</evidence>
<organism evidence="3 4">
    <name type="scientific">Edaphobacillus lindanitolerans</name>
    <dbReference type="NCBI Taxonomy" id="550447"/>
    <lineage>
        <taxon>Bacteria</taxon>
        <taxon>Bacillati</taxon>
        <taxon>Bacillota</taxon>
        <taxon>Bacilli</taxon>
        <taxon>Bacillales</taxon>
        <taxon>Bacillaceae</taxon>
        <taxon>Edaphobacillus</taxon>
    </lineage>
</organism>
<accession>A0A1U7PNJ4</accession>
<evidence type="ECO:0000313" key="4">
    <source>
        <dbReference type="Proteomes" id="UP000187550"/>
    </source>
</evidence>
<dbReference type="Pfam" id="PF00797">
    <property type="entry name" value="Acetyltransf_2"/>
    <property type="match status" value="1"/>
</dbReference>
<sequence>MDIKRYLARIGVEDTGKADLELLGRLQEQHMLHIPFENLDVMRKVPIGLDPAGYYEKVVEHHRGGFCYELNGLFNWLLGELGYNTRLIAATVLRPDGTWAMEKSHAAQIVELDQPYLVDVGFGDSARVPISLTGEAKEDVSGVYRAVEVEEGTYELQRKGEGGWHALLKFDLTPRKLDEFEEACGFNQTSPESNFTQKQIATIAVPDGRITLSDDKLTITRNGEKESRDIEDGEKTAILEQHFGIRLHS</sequence>
<dbReference type="SUPFAM" id="SSF54001">
    <property type="entry name" value="Cysteine proteinases"/>
    <property type="match status" value="1"/>
</dbReference>
<protein>
    <submittedName>
        <fullName evidence="3">N-hydroxyarylamine O-acetyltransferase</fullName>
    </submittedName>
</protein>
<dbReference type="InterPro" id="IPR038765">
    <property type="entry name" value="Papain-like_cys_pep_sf"/>
</dbReference>
<dbReference type="GO" id="GO:0016407">
    <property type="term" value="F:acetyltransferase activity"/>
    <property type="evidence" value="ECO:0007669"/>
    <property type="project" value="InterPro"/>
</dbReference>
<dbReference type="PRINTS" id="PR01543">
    <property type="entry name" value="ANATRNSFRASE"/>
</dbReference>
<proteinExistence type="inferred from homology"/>
<dbReference type="Gene3D" id="3.30.2140.10">
    <property type="entry name" value="Arylamine N-acetyltransferase"/>
    <property type="match status" value="1"/>
</dbReference>
<dbReference type="Proteomes" id="UP000187550">
    <property type="component" value="Unassembled WGS sequence"/>
</dbReference>
<dbReference type="OrthoDB" id="7181050at2"/>
<dbReference type="PANTHER" id="PTHR11786:SF0">
    <property type="entry name" value="ARYLAMINE N-ACETYLTRANSFERASE 4-RELATED"/>
    <property type="match status" value="1"/>
</dbReference>
<dbReference type="InterPro" id="IPR001447">
    <property type="entry name" value="Arylamine_N-AcTrfase"/>
</dbReference>
<evidence type="ECO:0000313" key="3">
    <source>
        <dbReference type="EMBL" id="SIT92909.1"/>
    </source>
</evidence>
<keyword evidence="4" id="KW-1185">Reference proteome</keyword>
<evidence type="ECO:0000256" key="1">
    <source>
        <dbReference type="ARBA" id="ARBA00006547"/>
    </source>
</evidence>
<dbReference type="PANTHER" id="PTHR11786">
    <property type="entry name" value="N-HYDROXYARYLAMINE O-ACETYLTRANSFERASE"/>
    <property type="match status" value="1"/>
</dbReference>
<name>A0A1U7PNJ4_9BACI</name>
<dbReference type="AlphaFoldDB" id="A0A1U7PNJ4"/>
<gene>
    <name evidence="3" type="ORF">SAMN05428946_2887</name>
</gene>
<keyword evidence="3" id="KW-0808">Transferase</keyword>
<dbReference type="EMBL" id="FTPL01000005">
    <property type="protein sequence ID" value="SIT92909.1"/>
    <property type="molecule type" value="Genomic_DNA"/>
</dbReference>
<dbReference type="STRING" id="550447.SAMN05428946_2887"/>